<dbReference type="EMBL" id="BTPU01000038">
    <property type="protein sequence ID" value="GMQ63368.1"/>
    <property type="molecule type" value="Genomic_DNA"/>
</dbReference>
<protein>
    <submittedName>
        <fullName evidence="1">HAMP domain-containing sensor histidine kinase</fullName>
    </submittedName>
</protein>
<accession>A0ACB5ULF3</accession>
<proteinExistence type="predicted"/>
<comment type="caution">
    <text evidence="1">The sequence shown here is derived from an EMBL/GenBank/DDBJ whole genome shotgun (WGS) entry which is preliminary data.</text>
</comment>
<reference evidence="1" key="1">
    <citation type="submission" date="2023-09" db="EMBL/GenBank/DDBJ databases">
        <title>Vallitalea sediminicola and Vallitalea maricola sp. nov., anaerobic bacteria isolated from marine sediment.</title>
        <authorList>
            <person name="Hirano S."/>
            <person name="Maeda A."/>
            <person name="Terahara T."/>
            <person name="Mori K."/>
            <person name="Hamada M."/>
            <person name="Matsumoto R."/>
            <person name="Kobayashi T."/>
        </authorList>
    </citation>
    <scope>NUCLEOTIDE SEQUENCE</scope>
    <source>
        <strain evidence="1">AN17-2</strain>
    </source>
</reference>
<evidence type="ECO:0000313" key="1">
    <source>
        <dbReference type="EMBL" id="GMQ63368.1"/>
    </source>
</evidence>
<keyword evidence="2" id="KW-1185">Reference proteome</keyword>
<sequence>MIDKYNSKTNNYLVFGSVILVCIIVMLLTTLKEFGEIDSIRSNQLEELYQIAGSASDNDTYYAITDVLKGKKDEDSIELGRQLLSEQGFTNSYVNNYVTIGHDTKNNILIFNIVIVFVFIIGIFIIVLYTKINHKRELNSILEVLKRFTKGDYNYLAPITDESIGSKIKYNLESLGKTITITNTRLQEEKEGTKALVTDISHQLKTPLASLKMYYSLMVEDDLDQKERQEFIERSKEQINRLEGLVAALVNISRLETGLINIKTRMNDIKETIIQAVNSVYMKAEEKEIEIDLHKIQSVVLPYDDKWTKEAISNVIDNAIKYSDRNSTITIRTQKLHNYLRIEIEDEGIGVNEKEYTDIFKRFYRGKCDIVKKQEGSGVGLYLTRKILEDQGGNIKAISKSSIGVNNRGSIFVLQLLLE</sequence>
<keyword evidence="1" id="KW-0418">Kinase</keyword>
<gene>
    <name evidence="1" type="ORF">AN2V17_26010</name>
</gene>
<organism evidence="1 2">
    <name type="scientific">Vallitalea maricola</name>
    <dbReference type="NCBI Taxonomy" id="3074433"/>
    <lineage>
        <taxon>Bacteria</taxon>
        <taxon>Bacillati</taxon>
        <taxon>Bacillota</taxon>
        <taxon>Clostridia</taxon>
        <taxon>Lachnospirales</taxon>
        <taxon>Vallitaleaceae</taxon>
        <taxon>Vallitalea</taxon>
    </lineage>
</organism>
<dbReference type="Proteomes" id="UP001374599">
    <property type="component" value="Unassembled WGS sequence"/>
</dbReference>
<name>A0ACB5ULF3_9FIRM</name>
<evidence type="ECO:0000313" key="2">
    <source>
        <dbReference type="Proteomes" id="UP001374599"/>
    </source>
</evidence>
<keyword evidence="1" id="KW-0808">Transferase</keyword>